<evidence type="ECO:0000313" key="4">
    <source>
        <dbReference type="Proteomes" id="UP000295063"/>
    </source>
</evidence>
<dbReference type="Gene3D" id="3.30.70.1690">
    <property type="match status" value="1"/>
</dbReference>
<feature type="domain" description="Tyrosine specific protein phosphatases" evidence="2">
    <location>
        <begin position="212"/>
        <end position="260"/>
    </location>
</feature>
<sequence>MKKAVFSKRLGVVILFVVLLLCQTSLTVLADEPQNGEVILKLDRPDVLQLPKDFRTSHDAFAKPGKGKIPELIPSRAGMDNLNISGSSTFSQLELAKMLTQLPADRLIIVDLRLESHGYLDGMAVSWYGAFNRANVGKSPAEVETIERELLDQTLLGPAKVARLNPDKSIGSTIELNVTHALTEAELTNIFGVKYFRVQSPDYVKPTDENVDQFLAFYKKLPKDAWLHFHCHAGEGRTTVFMAMIDMLRNARQVSYDDIMARQWLIGGQDIRTATSADPWKQVVYAERAQFTKDFYTYVTQRDNEAITWTEWNKQHK</sequence>
<proteinExistence type="predicted"/>
<evidence type="ECO:0000259" key="2">
    <source>
        <dbReference type="PROSITE" id="PS50056"/>
    </source>
</evidence>
<feature type="signal peptide" evidence="1">
    <location>
        <begin position="1"/>
        <end position="30"/>
    </location>
</feature>
<dbReference type="SUPFAM" id="SSF52799">
    <property type="entry name" value="(Phosphotyrosine protein) phosphatases II"/>
    <property type="match status" value="1"/>
</dbReference>
<evidence type="ECO:0000256" key="1">
    <source>
        <dbReference type="SAM" id="SignalP"/>
    </source>
</evidence>
<dbReference type="InterPro" id="IPR000387">
    <property type="entry name" value="Tyr_Pase_dom"/>
</dbReference>
<keyword evidence="4" id="KW-1185">Reference proteome</keyword>
<dbReference type="RefSeq" id="WP_132083302.1">
    <property type="nucleotide sequence ID" value="NZ_DAMAKO010000006.1"/>
</dbReference>
<gene>
    <name evidence="3" type="ORF">EV210_12038</name>
</gene>
<dbReference type="Pfam" id="PF14566">
    <property type="entry name" value="PTPlike_phytase"/>
    <property type="match status" value="1"/>
</dbReference>
<dbReference type="PROSITE" id="PS00383">
    <property type="entry name" value="TYR_PHOSPHATASE_1"/>
    <property type="match status" value="1"/>
</dbReference>
<reference evidence="3 4" key="1">
    <citation type="submission" date="2019-03" db="EMBL/GenBank/DDBJ databases">
        <title>Genomic Encyclopedia of Type Strains, Phase IV (KMG-IV): sequencing the most valuable type-strain genomes for metagenomic binning, comparative biology and taxonomic classification.</title>
        <authorList>
            <person name="Goeker M."/>
        </authorList>
    </citation>
    <scope>NUCLEOTIDE SEQUENCE [LARGE SCALE GENOMIC DNA]</scope>
    <source>
        <strain evidence="3 4">DSM 15969</strain>
    </source>
</reference>
<organism evidence="3 4">
    <name type="scientific">Anaerospora hongkongensis</name>
    <dbReference type="NCBI Taxonomy" id="244830"/>
    <lineage>
        <taxon>Bacteria</taxon>
        <taxon>Bacillati</taxon>
        <taxon>Bacillota</taxon>
        <taxon>Negativicutes</taxon>
        <taxon>Selenomonadales</taxon>
        <taxon>Sporomusaceae</taxon>
        <taxon>Anaerospora</taxon>
    </lineage>
</organism>
<evidence type="ECO:0000313" key="3">
    <source>
        <dbReference type="EMBL" id="TCL32718.1"/>
    </source>
</evidence>
<dbReference type="Proteomes" id="UP000295063">
    <property type="component" value="Unassembled WGS sequence"/>
</dbReference>
<dbReference type="InterPro" id="IPR029021">
    <property type="entry name" value="Prot-tyrosine_phosphatase-like"/>
</dbReference>
<name>A0A4R1PN23_9FIRM</name>
<dbReference type="AlphaFoldDB" id="A0A4R1PN23"/>
<accession>A0A4R1PN23</accession>
<dbReference type="InterPro" id="IPR016130">
    <property type="entry name" value="Tyr_Pase_AS"/>
</dbReference>
<comment type="caution">
    <text evidence="3">The sequence shown here is derived from an EMBL/GenBank/DDBJ whole genome shotgun (WGS) entry which is preliminary data.</text>
</comment>
<protein>
    <submittedName>
        <fullName evidence="3">Inositol hexakisphosphate</fullName>
    </submittedName>
</protein>
<feature type="chain" id="PRO_5020513141" evidence="1">
    <location>
        <begin position="31"/>
        <end position="317"/>
    </location>
</feature>
<dbReference type="EMBL" id="SLUI01000020">
    <property type="protein sequence ID" value="TCL32718.1"/>
    <property type="molecule type" value="Genomic_DNA"/>
</dbReference>
<dbReference type="SMART" id="SM01301">
    <property type="entry name" value="PTPlike_phytase"/>
    <property type="match status" value="1"/>
</dbReference>
<keyword evidence="1" id="KW-0732">Signal</keyword>
<dbReference type="Gene3D" id="3.90.190.10">
    <property type="entry name" value="Protein tyrosine phosphatase superfamily"/>
    <property type="match status" value="1"/>
</dbReference>
<dbReference type="PROSITE" id="PS50056">
    <property type="entry name" value="TYR_PHOSPHATASE_2"/>
    <property type="match status" value="1"/>
</dbReference>
<dbReference type="OrthoDB" id="21920at2"/>